<dbReference type="InterPro" id="IPR036047">
    <property type="entry name" value="F-box-like_dom_sf"/>
</dbReference>
<evidence type="ECO:0000259" key="1">
    <source>
        <dbReference type="Pfam" id="PF12937"/>
    </source>
</evidence>
<dbReference type="Proteomes" id="UP000623467">
    <property type="component" value="Unassembled WGS sequence"/>
</dbReference>
<proteinExistence type="predicted"/>
<keyword evidence="3" id="KW-1185">Reference proteome</keyword>
<feature type="domain" description="F-box" evidence="1">
    <location>
        <begin position="77"/>
        <end position="128"/>
    </location>
</feature>
<dbReference type="Gene3D" id="3.80.10.10">
    <property type="entry name" value="Ribonuclease Inhibitor"/>
    <property type="match status" value="1"/>
</dbReference>
<reference evidence="2" key="1">
    <citation type="submission" date="2020-05" db="EMBL/GenBank/DDBJ databases">
        <title>Mycena genomes resolve the evolution of fungal bioluminescence.</title>
        <authorList>
            <person name="Tsai I.J."/>
        </authorList>
    </citation>
    <scope>NUCLEOTIDE SEQUENCE</scope>
    <source>
        <strain evidence="2">160909Yilan</strain>
    </source>
</reference>
<dbReference type="InterPro" id="IPR032675">
    <property type="entry name" value="LRR_dom_sf"/>
</dbReference>
<dbReference type="EMBL" id="JACAZH010000010">
    <property type="protein sequence ID" value="KAF7357422.1"/>
    <property type="molecule type" value="Genomic_DNA"/>
</dbReference>
<name>A0A8H6YE11_9AGAR</name>
<sequence>MAATDFSMHAILAQQTERTRGRSPTEIKQLIAESDFRVTSIQNEIAALESHIAALVERRDRQYAAGAALRFLVAPIRKLPVELLAEIFLLTVRESDEFNSLYIRDAYRVSHVCRHWTQVANGTPRLWTGHIQVNFHRQRSFTGEEIYANGLRTWLERSVPLSIPLSITGLINSSWLTASGSRLTEELLRIAPRWRSLWMHSVDCTFVQQLAGSMLDSLEELEMWCACHGSSHSDPTTLSSFTTAPRLRKVAFNTTCGIPVPWVQLTDITLNNQISCEIFLDIFSQCKNVVRASFGTTGWSVLPPAKSEMLALDRLRFLFVTFTEAQLHDMRIFDCLSAPALDELCLFFEYDGRIGWAEATFTAFQLRSPNITKFQIEGNDFFVPSNALITAFRHAPLLTHLSIEDCPGSIDEALLQALSYTDTVEPLDPRLHSLAVAEINGNFSQDGLADMIASRWWTNAELASRSRPPAVARWRQIRLRDDSNHSSFEFSPNFYDTMDALQNTGLDVDFVELDSWKLNW</sequence>
<dbReference type="SUPFAM" id="SSF52047">
    <property type="entry name" value="RNI-like"/>
    <property type="match status" value="1"/>
</dbReference>
<dbReference type="OrthoDB" id="2996849at2759"/>
<dbReference type="Pfam" id="PF12937">
    <property type="entry name" value="F-box-like"/>
    <property type="match status" value="1"/>
</dbReference>
<evidence type="ECO:0000313" key="3">
    <source>
        <dbReference type="Proteomes" id="UP000623467"/>
    </source>
</evidence>
<evidence type="ECO:0000313" key="2">
    <source>
        <dbReference type="EMBL" id="KAF7357422.1"/>
    </source>
</evidence>
<dbReference type="Gene3D" id="1.20.1280.50">
    <property type="match status" value="1"/>
</dbReference>
<accession>A0A8H6YE11</accession>
<dbReference type="InterPro" id="IPR001810">
    <property type="entry name" value="F-box_dom"/>
</dbReference>
<dbReference type="SUPFAM" id="SSF81383">
    <property type="entry name" value="F-box domain"/>
    <property type="match status" value="1"/>
</dbReference>
<gene>
    <name evidence="2" type="ORF">MSAN_01338200</name>
</gene>
<protein>
    <submittedName>
        <fullName evidence="2">F-box domain-containing protein</fullName>
    </submittedName>
</protein>
<organism evidence="2 3">
    <name type="scientific">Mycena sanguinolenta</name>
    <dbReference type="NCBI Taxonomy" id="230812"/>
    <lineage>
        <taxon>Eukaryota</taxon>
        <taxon>Fungi</taxon>
        <taxon>Dikarya</taxon>
        <taxon>Basidiomycota</taxon>
        <taxon>Agaricomycotina</taxon>
        <taxon>Agaricomycetes</taxon>
        <taxon>Agaricomycetidae</taxon>
        <taxon>Agaricales</taxon>
        <taxon>Marasmiineae</taxon>
        <taxon>Mycenaceae</taxon>
        <taxon>Mycena</taxon>
    </lineage>
</organism>
<dbReference type="AlphaFoldDB" id="A0A8H6YE11"/>
<comment type="caution">
    <text evidence="2">The sequence shown here is derived from an EMBL/GenBank/DDBJ whole genome shotgun (WGS) entry which is preliminary data.</text>
</comment>